<dbReference type="SUPFAM" id="SSF48498">
    <property type="entry name" value="Tetracyclin repressor-like, C-terminal domain"/>
    <property type="match status" value="1"/>
</dbReference>
<reference evidence="3" key="1">
    <citation type="submission" date="2016-03" db="EMBL/GenBank/DDBJ databases">
        <title>Complete genome sequence of the type strain Actinoalloteichus hymeniacidonis DSM 45092.</title>
        <authorList>
            <person name="Schaffert L."/>
            <person name="Albersmeier A."/>
            <person name="Winkler A."/>
            <person name="Kalinowski J."/>
            <person name="Zotchev S."/>
            <person name="Ruckert C."/>
        </authorList>
    </citation>
    <scope>NUCLEOTIDE SEQUENCE [LARGE SCALE GENOMIC DNA]</scope>
    <source>
        <strain evidence="3">HPA177(T) (DSM 45092(T))</strain>
    </source>
</reference>
<dbReference type="Pfam" id="PF17940">
    <property type="entry name" value="TetR_C_31"/>
    <property type="match status" value="1"/>
</dbReference>
<dbReference type="SUPFAM" id="SSF46689">
    <property type="entry name" value="Homeodomain-like"/>
    <property type="match status" value="1"/>
</dbReference>
<dbReference type="KEGG" id="ahm:TL08_20955"/>
<organism evidence="2 3">
    <name type="scientific">Actinoalloteichus hymeniacidonis</name>
    <dbReference type="NCBI Taxonomy" id="340345"/>
    <lineage>
        <taxon>Bacteria</taxon>
        <taxon>Bacillati</taxon>
        <taxon>Actinomycetota</taxon>
        <taxon>Actinomycetes</taxon>
        <taxon>Pseudonocardiales</taxon>
        <taxon>Pseudonocardiaceae</taxon>
        <taxon>Actinoalloteichus</taxon>
    </lineage>
</organism>
<dbReference type="InterPro" id="IPR041583">
    <property type="entry name" value="TetR_C_31"/>
</dbReference>
<evidence type="ECO:0000259" key="1">
    <source>
        <dbReference type="Pfam" id="PF17940"/>
    </source>
</evidence>
<dbReference type="Proteomes" id="UP000095210">
    <property type="component" value="Chromosome"/>
</dbReference>
<name>A0AAC9N0D9_9PSEU</name>
<evidence type="ECO:0000313" key="3">
    <source>
        <dbReference type="Proteomes" id="UP000095210"/>
    </source>
</evidence>
<gene>
    <name evidence="2" type="ORF">TL08_20955</name>
</gene>
<dbReference type="EMBL" id="CP014859">
    <property type="protein sequence ID" value="AOS64982.1"/>
    <property type="molecule type" value="Genomic_DNA"/>
</dbReference>
<dbReference type="InterPro" id="IPR009057">
    <property type="entry name" value="Homeodomain-like_sf"/>
</dbReference>
<sequence>MSRVETTGSSRIEVITAAAVRLLAQHGMRGLTHRAVDTEAALPPGSTSYYARTRSRLLEMTMTRLVEREIGEQQTRLDTVDHADLDAVSEAAAEFLHGLIVADRVWTLARFEFALEATRSPELRELYDRSSDRIRTAARHIIVAAGSTEPDRHTDVLLAWCDGTLFYFTGGRGRDRTPERAQLAAGLRDVLRGLLHR</sequence>
<evidence type="ECO:0000313" key="2">
    <source>
        <dbReference type="EMBL" id="AOS64982.1"/>
    </source>
</evidence>
<keyword evidence="3" id="KW-1185">Reference proteome</keyword>
<accession>A0AAC9N0D9</accession>
<protein>
    <submittedName>
        <fullName evidence="2">Transcriptional regulator, TetR family</fullName>
    </submittedName>
</protein>
<dbReference type="Gene3D" id="1.10.357.10">
    <property type="entry name" value="Tetracycline Repressor, domain 2"/>
    <property type="match status" value="1"/>
</dbReference>
<dbReference type="AlphaFoldDB" id="A0AAC9N0D9"/>
<feature type="domain" description="Tetracyclin repressor-like C-terminal group 31" evidence="1">
    <location>
        <begin position="86"/>
        <end position="193"/>
    </location>
</feature>
<proteinExistence type="predicted"/>
<dbReference type="InterPro" id="IPR036271">
    <property type="entry name" value="Tet_transcr_reg_TetR-rel_C_sf"/>
</dbReference>